<gene>
    <name evidence="1" type="ORF">NCTC8622_08000</name>
</gene>
<accession>A0A377AXW5</accession>
<dbReference type="AlphaFoldDB" id="A0A377AXW5"/>
<dbReference type="Proteomes" id="UP000254079">
    <property type="component" value="Unassembled WGS sequence"/>
</dbReference>
<evidence type="ECO:0000313" key="1">
    <source>
        <dbReference type="EMBL" id="STL40659.1"/>
    </source>
</evidence>
<evidence type="ECO:0000313" key="2">
    <source>
        <dbReference type="Proteomes" id="UP000254079"/>
    </source>
</evidence>
<reference evidence="1 2" key="1">
    <citation type="submission" date="2018-06" db="EMBL/GenBank/DDBJ databases">
        <authorList>
            <consortium name="Pathogen Informatics"/>
            <person name="Doyle S."/>
        </authorList>
    </citation>
    <scope>NUCLEOTIDE SEQUENCE [LARGE SCALE GENOMIC DNA]</scope>
    <source>
        <strain evidence="1 2">NCTC8622</strain>
    </source>
</reference>
<name>A0A377AXW5_ECOLX</name>
<protein>
    <submittedName>
        <fullName evidence="1">Putative morphogenetic protein</fullName>
    </submittedName>
</protein>
<sequence>MLLPLFPLPSRPTELIQFRQPNIADAMRFNSITPEEQEQQTTAYLKALLAEPAKHDPLTWTAQDRITALWWIFTGSRETPVETFTYTCKHCGKEHYYDCDMNALAEDIQVLEVEPFIDDIEVSVEGVPYQWRIVPLDGWAMEMLEMRRAALPPEDDAEFKEAIVDLRFWEFAYQCELYNDVSGTREDQAERRYETIKRMAIDTEFMKLAAHIRLAHEKLEHGLPCYIDKGEMRLRLPPHKCPNQDKKESTEGAYTRLWVPFRATDFIPQVGMKSYQTLVSNLVLYGGIPIQDAERLTESYAFFLLEKLEEKLKPKR</sequence>
<proteinExistence type="predicted"/>
<organism evidence="1 2">
    <name type="scientific">Escherichia coli</name>
    <dbReference type="NCBI Taxonomy" id="562"/>
    <lineage>
        <taxon>Bacteria</taxon>
        <taxon>Pseudomonadati</taxon>
        <taxon>Pseudomonadota</taxon>
        <taxon>Gammaproteobacteria</taxon>
        <taxon>Enterobacterales</taxon>
        <taxon>Enterobacteriaceae</taxon>
        <taxon>Escherichia</taxon>
    </lineage>
</organism>
<dbReference type="EMBL" id="UGCP01000006">
    <property type="protein sequence ID" value="STL40659.1"/>
    <property type="molecule type" value="Genomic_DNA"/>
</dbReference>